<dbReference type="Proteomes" id="UP000828390">
    <property type="component" value="Unassembled WGS sequence"/>
</dbReference>
<evidence type="ECO:0000313" key="1">
    <source>
        <dbReference type="EMBL" id="KAH3746737.1"/>
    </source>
</evidence>
<dbReference type="EMBL" id="JAIWYP010000010">
    <property type="protein sequence ID" value="KAH3746737.1"/>
    <property type="molecule type" value="Genomic_DNA"/>
</dbReference>
<reference evidence="1" key="2">
    <citation type="submission" date="2020-11" db="EMBL/GenBank/DDBJ databases">
        <authorList>
            <person name="McCartney M.A."/>
            <person name="Auch B."/>
            <person name="Kono T."/>
            <person name="Mallez S."/>
            <person name="Becker A."/>
            <person name="Gohl D.M."/>
            <person name="Silverstein K.A.T."/>
            <person name="Koren S."/>
            <person name="Bechman K.B."/>
            <person name="Herman A."/>
            <person name="Abrahante J.E."/>
            <person name="Garbe J."/>
        </authorList>
    </citation>
    <scope>NUCLEOTIDE SEQUENCE</scope>
    <source>
        <strain evidence="1">Duluth1</strain>
        <tissue evidence="1">Whole animal</tissue>
    </source>
</reference>
<gene>
    <name evidence="1" type="ORF">DPMN_181152</name>
</gene>
<proteinExistence type="predicted"/>
<evidence type="ECO:0000313" key="2">
    <source>
        <dbReference type="Proteomes" id="UP000828390"/>
    </source>
</evidence>
<accession>A0A9D4DEQ5</accession>
<protein>
    <submittedName>
        <fullName evidence="1">Uncharacterized protein</fullName>
    </submittedName>
</protein>
<dbReference type="AlphaFoldDB" id="A0A9D4DEQ5"/>
<keyword evidence="2" id="KW-1185">Reference proteome</keyword>
<organism evidence="1 2">
    <name type="scientific">Dreissena polymorpha</name>
    <name type="common">Zebra mussel</name>
    <name type="synonym">Mytilus polymorpha</name>
    <dbReference type="NCBI Taxonomy" id="45954"/>
    <lineage>
        <taxon>Eukaryota</taxon>
        <taxon>Metazoa</taxon>
        <taxon>Spiralia</taxon>
        <taxon>Lophotrochozoa</taxon>
        <taxon>Mollusca</taxon>
        <taxon>Bivalvia</taxon>
        <taxon>Autobranchia</taxon>
        <taxon>Heteroconchia</taxon>
        <taxon>Euheterodonta</taxon>
        <taxon>Imparidentia</taxon>
        <taxon>Neoheterodontei</taxon>
        <taxon>Myida</taxon>
        <taxon>Dreissenoidea</taxon>
        <taxon>Dreissenidae</taxon>
        <taxon>Dreissena</taxon>
    </lineage>
</organism>
<reference evidence="1" key="1">
    <citation type="journal article" date="2019" name="bioRxiv">
        <title>The Genome of the Zebra Mussel, Dreissena polymorpha: A Resource for Invasive Species Research.</title>
        <authorList>
            <person name="McCartney M.A."/>
            <person name="Auch B."/>
            <person name="Kono T."/>
            <person name="Mallez S."/>
            <person name="Zhang Y."/>
            <person name="Obille A."/>
            <person name="Becker A."/>
            <person name="Abrahante J.E."/>
            <person name="Garbe J."/>
            <person name="Badalamenti J.P."/>
            <person name="Herman A."/>
            <person name="Mangelson H."/>
            <person name="Liachko I."/>
            <person name="Sullivan S."/>
            <person name="Sone E.D."/>
            <person name="Koren S."/>
            <person name="Silverstein K.A.T."/>
            <person name="Beckman K.B."/>
            <person name="Gohl D.M."/>
        </authorList>
    </citation>
    <scope>NUCLEOTIDE SEQUENCE</scope>
    <source>
        <strain evidence="1">Duluth1</strain>
        <tissue evidence="1">Whole animal</tissue>
    </source>
</reference>
<sequence length="73" mass="8404">MALMSEIQDLPNRLYKRAWVYGMEVSNEKIMVNSANTTRADINVNVNGEKWKDCTSTPEVRIKIATMTSLRRL</sequence>
<name>A0A9D4DEQ5_DREPO</name>
<comment type="caution">
    <text evidence="1">The sequence shown here is derived from an EMBL/GenBank/DDBJ whole genome shotgun (WGS) entry which is preliminary data.</text>
</comment>